<dbReference type="PANTHER" id="PTHR11223">
    <property type="entry name" value="EXPORTIN 1/5"/>
    <property type="match status" value="1"/>
</dbReference>
<evidence type="ECO:0000313" key="2">
    <source>
        <dbReference type="EMBL" id="CAD7628307.1"/>
    </source>
</evidence>
<dbReference type="Pfam" id="PF19273">
    <property type="entry name" value="Exportin-5"/>
    <property type="match status" value="2"/>
</dbReference>
<feature type="domain" description="Exportin-5 C-terminal" evidence="1">
    <location>
        <begin position="307"/>
        <end position="531"/>
    </location>
</feature>
<protein>
    <recommendedName>
        <fullName evidence="1">Exportin-5 C-terminal domain-containing protein</fullName>
    </recommendedName>
</protein>
<organism evidence="2">
    <name type="scientific">Medioppia subpectinata</name>
    <dbReference type="NCBI Taxonomy" id="1979941"/>
    <lineage>
        <taxon>Eukaryota</taxon>
        <taxon>Metazoa</taxon>
        <taxon>Ecdysozoa</taxon>
        <taxon>Arthropoda</taxon>
        <taxon>Chelicerata</taxon>
        <taxon>Arachnida</taxon>
        <taxon>Acari</taxon>
        <taxon>Acariformes</taxon>
        <taxon>Sarcoptiformes</taxon>
        <taxon>Oribatida</taxon>
        <taxon>Brachypylina</taxon>
        <taxon>Oppioidea</taxon>
        <taxon>Oppiidae</taxon>
        <taxon>Medioppia</taxon>
    </lineage>
</organism>
<dbReference type="GO" id="GO:0042565">
    <property type="term" value="C:RNA nuclear export complex"/>
    <property type="evidence" value="ECO:0007669"/>
    <property type="project" value="TreeGrafter"/>
</dbReference>
<gene>
    <name evidence="2" type="ORF">OSB1V03_LOCUS8729</name>
</gene>
<dbReference type="SUPFAM" id="SSF48371">
    <property type="entry name" value="ARM repeat"/>
    <property type="match status" value="2"/>
</dbReference>
<dbReference type="GO" id="GO:0006611">
    <property type="term" value="P:protein export from nucleus"/>
    <property type="evidence" value="ECO:0007669"/>
    <property type="project" value="InterPro"/>
</dbReference>
<sequence>MVYNRNYFIHLCHSIDVIMDEKSGLQERNTANQYMDSFKSNQNVFILFDVSLRLLNQTTDELNTKSVVYKVFGLQTLEVVIKFHWNSIDDSLKQQIKQLIQNWFLVDLSSDEVVVKEWRHMMNGLSRCVVEVETKSKDVKNLRRHACSLFIKICQTYPTLLVPLFPTIKSYIQSEASDLQKLSQMERCALYEGLVLISNEFEDIKHQEEFIRELIASINWIKDYKINALEFICDIGLHVESIDDNTYGQKRANILYVVNLMLEYQHKCYENYKSLVYAVITETDKQHVLDIISNSEHITTKSDAYRMQWNEIKTKNSSIEEGMKDESEPIEAEVISDQINRFLGKEFIELLAVILSPTKGNSSDISSDVFDTNISELGNYLLNTIPNVIIYPTAKALSWLDSNTALKTSHLNAVLIRKIIKDQMIRTEDAIFFLLEQLINGLSYFGEHEQIQSILLDLILILYEGIAIKLGFSAIKVSLSEMSGSDINEWNHFEDKLINCQKIKFTDKKKKELLRKLVSPLIGKNIGQLYKHKNIEIKNLKPIFYTKSSRINNSVEDDVSLCLLFNDN</sequence>
<dbReference type="InterPro" id="IPR045065">
    <property type="entry name" value="XPO1/5"/>
</dbReference>
<dbReference type="EMBL" id="CAJPIZ010005572">
    <property type="protein sequence ID" value="CAG2108737.1"/>
    <property type="molecule type" value="Genomic_DNA"/>
</dbReference>
<dbReference type="EMBL" id="OC860147">
    <property type="protein sequence ID" value="CAD7628307.1"/>
    <property type="molecule type" value="Genomic_DNA"/>
</dbReference>
<accession>A0A7R9KS30</accession>
<dbReference type="Gene3D" id="1.25.10.10">
    <property type="entry name" value="Leucine-rich Repeat Variant"/>
    <property type="match status" value="3"/>
</dbReference>
<name>A0A7R9KS30_9ACAR</name>
<dbReference type="PANTHER" id="PTHR11223:SF3">
    <property type="entry name" value="EXPORTIN-5"/>
    <property type="match status" value="1"/>
</dbReference>
<dbReference type="OrthoDB" id="2215036at2759"/>
<dbReference type="GO" id="GO:0006405">
    <property type="term" value="P:RNA export from nucleus"/>
    <property type="evidence" value="ECO:0007669"/>
    <property type="project" value="TreeGrafter"/>
</dbReference>
<dbReference type="InterPro" id="IPR045478">
    <property type="entry name" value="Exportin-5_C"/>
</dbReference>
<evidence type="ECO:0000313" key="3">
    <source>
        <dbReference type="Proteomes" id="UP000759131"/>
    </source>
</evidence>
<evidence type="ECO:0000259" key="1">
    <source>
        <dbReference type="Pfam" id="PF19273"/>
    </source>
</evidence>
<dbReference type="GO" id="GO:0005049">
    <property type="term" value="F:nuclear export signal receptor activity"/>
    <property type="evidence" value="ECO:0007669"/>
    <property type="project" value="InterPro"/>
</dbReference>
<proteinExistence type="predicted"/>
<dbReference type="GO" id="GO:0003723">
    <property type="term" value="F:RNA binding"/>
    <property type="evidence" value="ECO:0007669"/>
    <property type="project" value="TreeGrafter"/>
</dbReference>
<keyword evidence="3" id="KW-1185">Reference proteome</keyword>
<dbReference type="GO" id="GO:0005737">
    <property type="term" value="C:cytoplasm"/>
    <property type="evidence" value="ECO:0007669"/>
    <property type="project" value="TreeGrafter"/>
</dbReference>
<dbReference type="Proteomes" id="UP000759131">
    <property type="component" value="Unassembled WGS sequence"/>
</dbReference>
<dbReference type="AlphaFoldDB" id="A0A7R9KS30"/>
<dbReference type="InterPro" id="IPR016024">
    <property type="entry name" value="ARM-type_fold"/>
</dbReference>
<dbReference type="GO" id="GO:0005634">
    <property type="term" value="C:nucleus"/>
    <property type="evidence" value="ECO:0007669"/>
    <property type="project" value="TreeGrafter"/>
</dbReference>
<feature type="domain" description="Exportin-5 C-terminal" evidence="1">
    <location>
        <begin position="129"/>
        <end position="217"/>
    </location>
</feature>
<dbReference type="InterPro" id="IPR011989">
    <property type="entry name" value="ARM-like"/>
</dbReference>
<reference evidence="2" key="1">
    <citation type="submission" date="2020-11" db="EMBL/GenBank/DDBJ databases">
        <authorList>
            <person name="Tran Van P."/>
        </authorList>
    </citation>
    <scope>NUCLEOTIDE SEQUENCE</scope>
</reference>